<protein>
    <recommendedName>
        <fullName evidence="3">F-box domain-containing protein</fullName>
    </recommendedName>
</protein>
<sequence length="620" mass="71700">MPATSDEVILPNGEGSQVSVAPPRRLPTEILIAIADHLCERDFVAFGTTCYDLYSLLVKKQRRSLKVVFDGLQNDWWESRERKYRLLNQQAAILIVSVFEGNSDCFQDELGFGRSRNRRVRVPKNKWDAASQLFGQNKYQVPESIKDLTLSGCFPYQINSGKSVISHPLIRSSGFKSIRPETFKVDLGWDAWNFDILHEMSVTNLKVLKLPIRLPADCVRLGKALKIMPNLASLTITDIPDREEFVAELEHIGEGIMSRASTLRELDIEMTNFNRPRSWDSDQPFIEPEDEGFFFRKLFPCPSQEKLFALCERALRDYTAMIDEVPLRLTRLRLKHVSLPWYSFGMILNAMTIKHLHLPYSMVEDEVWEFLEHHTQLDSLTDVSYDMLSPRFLRFLGEQSRLKELSFARPQDQYEAADVRFYGADLQMEFRVSEEAPRLGPDAGVEYPSIEDFKSSIIGLTMLKHLVLPADMYTITGDFLLCLATHLTGLEHLELGFDYNDPELQQRFTSCFLCGPRSPKKITFFSLEQPQPLSNFDTAHLHDFIASLGERVSTDLKLVRYMPLTRAQERPCEKTEVYYHRERPVDGGWWMYLPLYEHEQIFEAGRTPDIVPVGKWDWEI</sequence>
<dbReference type="OrthoDB" id="5336292at2759"/>
<dbReference type="EMBL" id="CAJPDT010000170">
    <property type="protein sequence ID" value="CAF9942140.1"/>
    <property type="molecule type" value="Genomic_DNA"/>
</dbReference>
<name>A0A8H3PJY4_9LECA</name>
<organism evidence="1 2">
    <name type="scientific">Imshaugia aleurites</name>
    <dbReference type="NCBI Taxonomy" id="172621"/>
    <lineage>
        <taxon>Eukaryota</taxon>
        <taxon>Fungi</taxon>
        <taxon>Dikarya</taxon>
        <taxon>Ascomycota</taxon>
        <taxon>Pezizomycotina</taxon>
        <taxon>Lecanoromycetes</taxon>
        <taxon>OSLEUM clade</taxon>
        <taxon>Lecanoromycetidae</taxon>
        <taxon>Lecanorales</taxon>
        <taxon>Lecanorineae</taxon>
        <taxon>Parmeliaceae</taxon>
        <taxon>Imshaugia</taxon>
    </lineage>
</organism>
<evidence type="ECO:0008006" key="3">
    <source>
        <dbReference type="Google" id="ProtNLM"/>
    </source>
</evidence>
<dbReference type="Gene3D" id="3.80.10.10">
    <property type="entry name" value="Ribonuclease Inhibitor"/>
    <property type="match status" value="1"/>
</dbReference>
<evidence type="ECO:0000313" key="1">
    <source>
        <dbReference type="EMBL" id="CAF9942140.1"/>
    </source>
</evidence>
<accession>A0A8H3PJY4</accession>
<dbReference type="SUPFAM" id="SSF52047">
    <property type="entry name" value="RNI-like"/>
    <property type="match status" value="1"/>
</dbReference>
<comment type="caution">
    <text evidence="1">The sequence shown here is derived from an EMBL/GenBank/DDBJ whole genome shotgun (WGS) entry which is preliminary data.</text>
</comment>
<dbReference type="AlphaFoldDB" id="A0A8H3PJY4"/>
<gene>
    <name evidence="1" type="ORF">IMSHALPRED_003379</name>
</gene>
<evidence type="ECO:0000313" key="2">
    <source>
        <dbReference type="Proteomes" id="UP000664534"/>
    </source>
</evidence>
<dbReference type="InterPro" id="IPR032675">
    <property type="entry name" value="LRR_dom_sf"/>
</dbReference>
<proteinExistence type="predicted"/>
<reference evidence="1" key="1">
    <citation type="submission" date="2021-03" db="EMBL/GenBank/DDBJ databases">
        <authorList>
            <person name="Tagirdzhanova G."/>
        </authorList>
    </citation>
    <scope>NUCLEOTIDE SEQUENCE</scope>
</reference>
<keyword evidence="2" id="KW-1185">Reference proteome</keyword>
<dbReference type="Proteomes" id="UP000664534">
    <property type="component" value="Unassembled WGS sequence"/>
</dbReference>